<accession>A0A3A1VHA4</accession>
<comment type="caution">
    <text evidence="1">The sequence shown here is derived from an EMBL/GenBank/DDBJ whole genome shotgun (WGS) entry which is preliminary data.</text>
</comment>
<dbReference type="AlphaFoldDB" id="A0A3A1VHA4"/>
<proteinExistence type="predicted"/>
<protein>
    <submittedName>
        <fullName evidence="1">Uncharacterized protein</fullName>
    </submittedName>
</protein>
<reference evidence="1 2" key="1">
    <citation type="submission" date="2018-09" db="EMBL/GenBank/DDBJ databases">
        <title>Paenibacillus aracenensis nov. sp. isolated from a cave in southern Spain.</title>
        <authorList>
            <person name="Jurado V."/>
            <person name="Gutierrez-Patricio S."/>
            <person name="Gonzalez-Pimentel J.L."/>
            <person name="Miller A.Z."/>
            <person name="Laiz L."/>
            <person name="Saiz-Jimenez C."/>
        </authorList>
    </citation>
    <scope>NUCLEOTIDE SEQUENCE [LARGE SCALE GENOMIC DNA]</scope>
    <source>
        <strain evidence="1 2">DSM 22867</strain>
    </source>
</reference>
<dbReference type="Proteomes" id="UP000266482">
    <property type="component" value="Unassembled WGS sequence"/>
</dbReference>
<evidence type="ECO:0000313" key="2">
    <source>
        <dbReference type="Proteomes" id="UP000266482"/>
    </source>
</evidence>
<keyword evidence="2" id="KW-1185">Reference proteome</keyword>
<sequence length="59" mass="6522">MTRRYAASMPCDVFFSFETGAKSLRAVPVNIPHIPEYGNEAPASGIRLESYFVNGKLTN</sequence>
<evidence type="ECO:0000313" key="1">
    <source>
        <dbReference type="EMBL" id="RIX60308.1"/>
    </source>
</evidence>
<dbReference type="EMBL" id="QXQA01000001">
    <property type="protein sequence ID" value="RIX60308.1"/>
    <property type="molecule type" value="Genomic_DNA"/>
</dbReference>
<name>A0A3A1VHA4_9BACL</name>
<organism evidence="1 2">
    <name type="scientific">Paenibacillus nanensis</name>
    <dbReference type="NCBI Taxonomy" id="393251"/>
    <lineage>
        <taxon>Bacteria</taxon>
        <taxon>Bacillati</taxon>
        <taxon>Bacillota</taxon>
        <taxon>Bacilli</taxon>
        <taxon>Bacillales</taxon>
        <taxon>Paenibacillaceae</taxon>
        <taxon>Paenibacillus</taxon>
    </lineage>
</organism>
<gene>
    <name evidence="1" type="ORF">D3P08_01700</name>
</gene>